<protein>
    <submittedName>
        <fullName evidence="1">Uncharacterized protein</fullName>
    </submittedName>
</protein>
<keyword evidence="2" id="KW-1185">Reference proteome</keyword>
<accession>A0A401TJU6</accession>
<name>A0A401TJU6_CHIPU</name>
<dbReference type="AlphaFoldDB" id="A0A401TJU6"/>
<gene>
    <name evidence="1" type="ORF">chiPu_0027259</name>
</gene>
<dbReference type="EMBL" id="BEZZ01099097">
    <property type="protein sequence ID" value="GCC42897.1"/>
    <property type="molecule type" value="Genomic_DNA"/>
</dbReference>
<dbReference type="Proteomes" id="UP000287033">
    <property type="component" value="Unassembled WGS sequence"/>
</dbReference>
<organism evidence="1 2">
    <name type="scientific">Chiloscyllium punctatum</name>
    <name type="common">Brownbanded bambooshark</name>
    <name type="synonym">Hemiscyllium punctatum</name>
    <dbReference type="NCBI Taxonomy" id="137246"/>
    <lineage>
        <taxon>Eukaryota</taxon>
        <taxon>Metazoa</taxon>
        <taxon>Chordata</taxon>
        <taxon>Craniata</taxon>
        <taxon>Vertebrata</taxon>
        <taxon>Chondrichthyes</taxon>
        <taxon>Elasmobranchii</taxon>
        <taxon>Galeomorphii</taxon>
        <taxon>Galeoidea</taxon>
        <taxon>Orectolobiformes</taxon>
        <taxon>Hemiscylliidae</taxon>
        <taxon>Chiloscyllium</taxon>
    </lineage>
</organism>
<evidence type="ECO:0000313" key="2">
    <source>
        <dbReference type="Proteomes" id="UP000287033"/>
    </source>
</evidence>
<evidence type="ECO:0000313" key="1">
    <source>
        <dbReference type="EMBL" id="GCC42897.1"/>
    </source>
</evidence>
<proteinExistence type="predicted"/>
<feature type="non-terminal residue" evidence="1">
    <location>
        <position position="85"/>
    </location>
</feature>
<sequence length="85" mass="10014">MKSCERSSWLVLLWRQGLQPRPRLIELPDLRRQKQCARRRKLGKLAGVHINEKQTQADYFSRPFCSQMSAHWTVIWTTSDCGTLL</sequence>
<comment type="caution">
    <text evidence="1">The sequence shown here is derived from an EMBL/GenBank/DDBJ whole genome shotgun (WGS) entry which is preliminary data.</text>
</comment>
<reference evidence="1 2" key="1">
    <citation type="journal article" date="2018" name="Nat. Ecol. Evol.">
        <title>Shark genomes provide insights into elasmobranch evolution and the origin of vertebrates.</title>
        <authorList>
            <person name="Hara Y"/>
            <person name="Yamaguchi K"/>
            <person name="Onimaru K"/>
            <person name="Kadota M"/>
            <person name="Koyanagi M"/>
            <person name="Keeley SD"/>
            <person name="Tatsumi K"/>
            <person name="Tanaka K"/>
            <person name="Motone F"/>
            <person name="Kageyama Y"/>
            <person name="Nozu R"/>
            <person name="Adachi N"/>
            <person name="Nishimura O"/>
            <person name="Nakagawa R"/>
            <person name="Tanegashima C"/>
            <person name="Kiyatake I"/>
            <person name="Matsumoto R"/>
            <person name="Murakumo K"/>
            <person name="Nishida K"/>
            <person name="Terakita A"/>
            <person name="Kuratani S"/>
            <person name="Sato K"/>
            <person name="Hyodo S Kuraku.S."/>
        </authorList>
    </citation>
    <scope>NUCLEOTIDE SEQUENCE [LARGE SCALE GENOMIC DNA]</scope>
</reference>